<evidence type="ECO:0000313" key="8">
    <source>
        <dbReference type="RefSeq" id="XP_021567578.1"/>
    </source>
</evidence>
<dbReference type="AlphaFoldDB" id="A0A3Q0E0R1"/>
<dbReference type="InterPro" id="IPR030417">
    <property type="entry name" value="MS4A"/>
</dbReference>
<dbReference type="OrthoDB" id="10071849at2759"/>
<evidence type="ECO:0000256" key="6">
    <source>
        <dbReference type="SAM" id="Phobius"/>
    </source>
</evidence>
<feature type="transmembrane region" description="Helical" evidence="6">
    <location>
        <begin position="89"/>
        <end position="113"/>
    </location>
</feature>
<comment type="similarity">
    <text evidence="2">Belongs to the MS4A family.</text>
</comment>
<evidence type="ECO:0000256" key="4">
    <source>
        <dbReference type="ARBA" id="ARBA00022989"/>
    </source>
</evidence>
<evidence type="ECO:0000256" key="2">
    <source>
        <dbReference type="ARBA" id="ARBA00009565"/>
    </source>
</evidence>
<dbReference type="PANTHER" id="PTHR23320:SF135">
    <property type="entry name" value="MEMBRANE-SPANNING 4-DOMAINS SUBFAMILY A MEMBER 6A"/>
    <property type="match status" value="1"/>
</dbReference>
<evidence type="ECO:0000256" key="1">
    <source>
        <dbReference type="ARBA" id="ARBA00004141"/>
    </source>
</evidence>
<keyword evidence="5 6" id="KW-0472">Membrane</keyword>
<feature type="transmembrane region" description="Helical" evidence="6">
    <location>
        <begin position="128"/>
        <end position="147"/>
    </location>
</feature>
<protein>
    <submittedName>
        <fullName evidence="8">Membrane-spanning 4-domains subfamily A member 6A-like</fullName>
    </submittedName>
</protein>
<evidence type="ECO:0000313" key="7">
    <source>
        <dbReference type="Proteomes" id="UP000189704"/>
    </source>
</evidence>
<reference evidence="8" key="1">
    <citation type="submission" date="2025-08" db="UniProtKB">
        <authorList>
            <consortium name="RefSeq"/>
        </authorList>
    </citation>
    <scope>IDENTIFICATION</scope>
</reference>
<feature type="non-terminal residue" evidence="8">
    <location>
        <position position="407"/>
    </location>
</feature>
<keyword evidence="7" id="KW-1185">Reference proteome</keyword>
<feature type="transmembrane region" description="Helical" evidence="6">
    <location>
        <begin position="159"/>
        <end position="184"/>
    </location>
</feature>
<dbReference type="GO" id="GO:0007166">
    <property type="term" value="P:cell surface receptor signaling pathway"/>
    <property type="evidence" value="ECO:0007669"/>
    <property type="project" value="TreeGrafter"/>
</dbReference>
<organism evidence="7 8">
    <name type="scientific">Carlito syrichta</name>
    <name type="common">Philippine tarsier</name>
    <name type="synonym">Tarsius syrichta</name>
    <dbReference type="NCBI Taxonomy" id="1868482"/>
    <lineage>
        <taxon>Eukaryota</taxon>
        <taxon>Metazoa</taxon>
        <taxon>Chordata</taxon>
        <taxon>Craniata</taxon>
        <taxon>Vertebrata</taxon>
        <taxon>Euteleostomi</taxon>
        <taxon>Mammalia</taxon>
        <taxon>Eutheria</taxon>
        <taxon>Euarchontoglires</taxon>
        <taxon>Primates</taxon>
        <taxon>Haplorrhini</taxon>
        <taxon>Tarsiiformes</taxon>
        <taxon>Tarsiidae</taxon>
        <taxon>Carlito</taxon>
    </lineage>
</organism>
<evidence type="ECO:0000256" key="5">
    <source>
        <dbReference type="ARBA" id="ARBA00023136"/>
    </source>
</evidence>
<keyword evidence="4 6" id="KW-1133">Transmembrane helix</keyword>
<name>A0A3Q0E0R1_CARSF</name>
<dbReference type="Proteomes" id="UP000189704">
    <property type="component" value="Unplaced"/>
</dbReference>
<keyword evidence="3 6" id="KW-0812">Transmembrane</keyword>
<dbReference type="InterPro" id="IPR007237">
    <property type="entry name" value="CD20-like"/>
</dbReference>
<sequence>MVEAVFLGVSWKTLKEGRKKLLRVYKKGSEGAFHKSTFCKTITMSQFMINETVIVLSSNSTNSSQTEKPKPITQRQDSLKKQLKGEVKAIGTIQILCGVMVLSLGIVLASALVGPHFTPVFSILLKSGYPFIGPLCFIMAASLSIITEKRLTKPLVYSSLTGSILSALSALVGFILLCVCLAALGPASLQCKLGRETTPTVNYHSYFSAYDENDCPMAQTSLTGAMSMMLICTVLEFCLAVLMAVLWWKQAHSDFPGSVLFLPHSYKDKLSTSSNVHCDPGYEELLSPANSNTLTSETNAAKELSMNLSGSGNILQPGQSGAWVLPSHLQKSLLLFLKGQPCILGFLVSGALSIAAGRKVTKSLIQGSLAMNTVSATIAGAATILLVLQLMSFIPMTSLHHHENFPL</sequence>
<comment type="subcellular location">
    <subcellularLocation>
        <location evidence="1">Membrane</location>
        <topology evidence="1">Multi-pass membrane protein</topology>
    </subcellularLocation>
</comment>
<dbReference type="GeneID" id="103259580"/>
<accession>A0A3Q0E0R1</accession>
<dbReference type="PANTHER" id="PTHR23320">
    <property type="entry name" value="MEMBRANE-SPANNING 4-DOMAINS SUBFAMILY A MS4A -RELATED"/>
    <property type="match status" value="1"/>
</dbReference>
<evidence type="ECO:0000256" key="3">
    <source>
        <dbReference type="ARBA" id="ARBA00022692"/>
    </source>
</evidence>
<gene>
    <name evidence="8" type="primary">LOC103259580</name>
</gene>
<dbReference type="Pfam" id="PF04103">
    <property type="entry name" value="CD20"/>
    <property type="match status" value="2"/>
</dbReference>
<feature type="transmembrane region" description="Helical" evidence="6">
    <location>
        <begin position="369"/>
        <end position="388"/>
    </location>
</feature>
<dbReference type="GO" id="GO:0005886">
    <property type="term" value="C:plasma membrane"/>
    <property type="evidence" value="ECO:0007669"/>
    <property type="project" value="TreeGrafter"/>
</dbReference>
<dbReference type="GO" id="GO:0005802">
    <property type="term" value="C:trans-Golgi network"/>
    <property type="evidence" value="ECO:0007669"/>
    <property type="project" value="TreeGrafter"/>
</dbReference>
<feature type="transmembrane region" description="Helical" evidence="6">
    <location>
        <begin position="226"/>
        <end position="248"/>
    </location>
</feature>
<dbReference type="RefSeq" id="XP_021567578.1">
    <property type="nucleotide sequence ID" value="XM_021711903.1"/>
</dbReference>
<proteinExistence type="inferred from homology"/>
<dbReference type="KEGG" id="csyr:103259580"/>